<organism evidence="1 2">
    <name type="scientific">Cichorium intybus</name>
    <name type="common">Chicory</name>
    <dbReference type="NCBI Taxonomy" id="13427"/>
    <lineage>
        <taxon>Eukaryota</taxon>
        <taxon>Viridiplantae</taxon>
        <taxon>Streptophyta</taxon>
        <taxon>Embryophyta</taxon>
        <taxon>Tracheophyta</taxon>
        <taxon>Spermatophyta</taxon>
        <taxon>Magnoliopsida</taxon>
        <taxon>eudicotyledons</taxon>
        <taxon>Gunneridae</taxon>
        <taxon>Pentapetalae</taxon>
        <taxon>asterids</taxon>
        <taxon>campanulids</taxon>
        <taxon>Asterales</taxon>
        <taxon>Asteraceae</taxon>
        <taxon>Cichorioideae</taxon>
        <taxon>Cichorieae</taxon>
        <taxon>Cichoriinae</taxon>
        <taxon>Cichorium</taxon>
    </lineage>
</organism>
<name>A0ACB9F2A6_CICIN</name>
<keyword evidence="2" id="KW-1185">Reference proteome</keyword>
<comment type="caution">
    <text evidence="1">The sequence shown here is derived from an EMBL/GenBank/DDBJ whole genome shotgun (WGS) entry which is preliminary data.</text>
</comment>
<accession>A0ACB9F2A6</accession>
<dbReference type="Proteomes" id="UP001055811">
    <property type="component" value="Linkage Group LG03"/>
</dbReference>
<gene>
    <name evidence="1" type="ORF">L2E82_15041</name>
</gene>
<dbReference type="EMBL" id="CM042011">
    <property type="protein sequence ID" value="KAI3765020.1"/>
    <property type="molecule type" value="Genomic_DNA"/>
</dbReference>
<reference evidence="2" key="1">
    <citation type="journal article" date="2022" name="Mol. Ecol. Resour.">
        <title>The genomes of chicory, endive, great burdock and yacon provide insights into Asteraceae palaeo-polyploidization history and plant inulin production.</title>
        <authorList>
            <person name="Fan W."/>
            <person name="Wang S."/>
            <person name="Wang H."/>
            <person name="Wang A."/>
            <person name="Jiang F."/>
            <person name="Liu H."/>
            <person name="Zhao H."/>
            <person name="Xu D."/>
            <person name="Zhang Y."/>
        </authorList>
    </citation>
    <scope>NUCLEOTIDE SEQUENCE [LARGE SCALE GENOMIC DNA]</scope>
    <source>
        <strain evidence="2">cv. Punajuju</strain>
    </source>
</reference>
<evidence type="ECO:0000313" key="1">
    <source>
        <dbReference type="EMBL" id="KAI3765020.1"/>
    </source>
</evidence>
<reference evidence="1 2" key="2">
    <citation type="journal article" date="2022" name="Mol. Ecol. Resour.">
        <title>The genomes of chicory, endive, great burdock and yacon provide insights into Asteraceae paleo-polyploidization history and plant inulin production.</title>
        <authorList>
            <person name="Fan W."/>
            <person name="Wang S."/>
            <person name="Wang H."/>
            <person name="Wang A."/>
            <person name="Jiang F."/>
            <person name="Liu H."/>
            <person name="Zhao H."/>
            <person name="Xu D."/>
            <person name="Zhang Y."/>
        </authorList>
    </citation>
    <scope>NUCLEOTIDE SEQUENCE [LARGE SCALE GENOMIC DNA]</scope>
    <source>
        <strain evidence="2">cv. Punajuju</strain>
        <tissue evidence="1">Leaves</tissue>
    </source>
</reference>
<sequence length="174" mass="19768">MVCNPLRRAFYPAILMHIYHGFNLPNPCSSTPEPMRIGNLALKMIIVMLNIFLLCHPHNITRKVHPALLRGLGGPWLPLNFVQAYHSFPDYALLSKAVESGQTDYHLPIQQFFHIALNIKKRKRLGPVREQSPTRAEHGLPLVTIKCCSVGAYSCCVLQCPPLRRLIKFCDANW</sequence>
<protein>
    <submittedName>
        <fullName evidence="1">Uncharacterized protein</fullName>
    </submittedName>
</protein>
<proteinExistence type="predicted"/>
<evidence type="ECO:0000313" key="2">
    <source>
        <dbReference type="Proteomes" id="UP001055811"/>
    </source>
</evidence>